<dbReference type="RefSeq" id="WP_195130423.1">
    <property type="nucleotide sequence ID" value="NZ_JADLQX010000011.1"/>
</dbReference>
<protein>
    <submittedName>
        <fullName evidence="1">Uncharacterized protein</fullName>
    </submittedName>
</protein>
<dbReference type="Proteomes" id="UP000702209">
    <property type="component" value="Unassembled WGS sequence"/>
</dbReference>
<sequence length="63" mass="7336">MMDIGHTSAAELWQAAVAGQFRLEPDAARECAAHFDWFAEMMRLRQEEMGRLQKLDEFREGHI</sequence>
<comment type="caution">
    <text evidence="1">The sequence shown here is derived from an EMBL/GenBank/DDBJ whole genome shotgun (WGS) entry which is preliminary data.</text>
</comment>
<evidence type="ECO:0000313" key="1">
    <source>
        <dbReference type="EMBL" id="MBF6299138.1"/>
    </source>
</evidence>
<keyword evidence="2" id="KW-1185">Reference proteome</keyword>
<accession>A0ABS0CR78</accession>
<reference evidence="1 2" key="1">
    <citation type="submission" date="2020-10" db="EMBL/GenBank/DDBJ databases">
        <title>Identification of Nocardia species via Next-generation sequencing and recognition of intraspecies genetic diversity.</title>
        <authorList>
            <person name="Li P."/>
            <person name="Li P."/>
            <person name="Lu B."/>
        </authorList>
    </citation>
    <scope>NUCLEOTIDE SEQUENCE [LARGE SCALE GENOMIC DNA]</scope>
    <source>
        <strain evidence="1 2">BJ06-0157</strain>
    </source>
</reference>
<organism evidence="1 2">
    <name type="scientific">Nocardia amamiensis</name>
    <dbReference type="NCBI Taxonomy" id="404578"/>
    <lineage>
        <taxon>Bacteria</taxon>
        <taxon>Bacillati</taxon>
        <taxon>Actinomycetota</taxon>
        <taxon>Actinomycetes</taxon>
        <taxon>Mycobacteriales</taxon>
        <taxon>Nocardiaceae</taxon>
        <taxon>Nocardia</taxon>
    </lineage>
</organism>
<evidence type="ECO:0000313" key="2">
    <source>
        <dbReference type="Proteomes" id="UP000702209"/>
    </source>
</evidence>
<proteinExistence type="predicted"/>
<dbReference type="EMBL" id="JADLQX010000011">
    <property type="protein sequence ID" value="MBF6299138.1"/>
    <property type="molecule type" value="Genomic_DNA"/>
</dbReference>
<name>A0ABS0CR78_9NOCA</name>
<gene>
    <name evidence="1" type="ORF">IU459_16540</name>
</gene>